<dbReference type="RefSeq" id="WP_013906760.1">
    <property type="nucleotide sequence ID" value="NC_015681.1"/>
</dbReference>
<comment type="catalytic activity">
    <reaction evidence="1">
        <text>ATP + protein L-histidine = ADP + protein N-phospho-L-histidine.</text>
        <dbReference type="EC" id="2.7.13.3"/>
    </reaction>
</comment>
<dbReference type="InterPro" id="IPR036097">
    <property type="entry name" value="HisK_dim/P_sf"/>
</dbReference>
<accession>F8A8W6</accession>
<dbReference type="GO" id="GO:0000155">
    <property type="term" value="F:phosphorelay sensor kinase activity"/>
    <property type="evidence" value="ECO:0007669"/>
    <property type="project" value="InterPro"/>
</dbReference>
<dbReference type="PANTHER" id="PTHR43065">
    <property type="entry name" value="SENSOR HISTIDINE KINASE"/>
    <property type="match status" value="1"/>
</dbReference>
<dbReference type="InParanoid" id="F8A8W6"/>
<organism evidence="5 6">
    <name type="scientific">Thermodesulfatator indicus (strain DSM 15286 / JCM 11887 / CIR29812)</name>
    <dbReference type="NCBI Taxonomy" id="667014"/>
    <lineage>
        <taxon>Bacteria</taxon>
        <taxon>Pseudomonadati</taxon>
        <taxon>Thermodesulfobacteriota</taxon>
        <taxon>Thermodesulfobacteria</taxon>
        <taxon>Thermodesulfobacteriales</taxon>
        <taxon>Thermodesulfatatoraceae</taxon>
        <taxon>Thermodesulfatator</taxon>
    </lineage>
</organism>
<dbReference type="EC" id="2.7.13.3" evidence="2"/>
<dbReference type="InterPro" id="IPR005467">
    <property type="entry name" value="His_kinase_dom"/>
</dbReference>
<reference evidence="5 6" key="2">
    <citation type="journal article" date="2012" name="Stand. Genomic Sci.">
        <title>Complete genome sequence of the thermophilic sulfate-reducing ocean bacterium Thermodesulfatator indicus type strain (CIR29812(T)).</title>
        <authorList>
            <person name="Anderson I."/>
            <person name="Saunders E."/>
            <person name="Lapidus A."/>
            <person name="Nolan M."/>
            <person name="Lucas S."/>
            <person name="Tice H."/>
            <person name="Del Rio T.G."/>
            <person name="Cheng J.F."/>
            <person name="Han C."/>
            <person name="Tapia R."/>
            <person name="Goodwin L.A."/>
            <person name="Pitluck S."/>
            <person name="Liolios K."/>
            <person name="Mavromatis K."/>
            <person name="Pagani I."/>
            <person name="Ivanova N."/>
            <person name="Mikhailova N."/>
            <person name="Pati A."/>
            <person name="Chen A."/>
            <person name="Palaniappan K."/>
            <person name="Land M."/>
            <person name="Hauser L."/>
            <person name="Jeffries C.D."/>
            <person name="Chang Y.J."/>
            <person name="Brambilla E.M."/>
            <person name="Rohde M."/>
            <person name="Spring S."/>
            <person name="Goker M."/>
            <person name="Detter J.C."/>
            <person name="Woyke T."/>
            <person name="Bristow J."/>
            <person name="Eisen J.A."/>
            <person name="Markowitz V."/>
            <person name="Hugenholtz P."/>
            <person name="Kyrpides N.C."/>
            <person name="Klenk H.P."/>
        </authorList>
    </citation>
    <scope>NUCLEOTIDE SEQUENCE [LARGE SCALE GENOMIC DNA]</scope>
    <source>
        <strain evidence="6">DSM 15286 / JCM 11887 / CIR29812</strain>
    </source>
</reference>
<dbReference type="eggNOG" id="COG4191">
    <property type="taxonomic scope" value="Bacteria"/>
</dbReference>
<evidence type="ECO:0000259" key="4">
    <source>
        <dbReference type="PROSITE" id="PS50109"/>
    </source>
</evidence>
<dbReference type="OrthoDB" id="9805967at2"/>
<dbReference type="CDD" id="cd00082">
    <property type="entry name" value="HisKA"/>
    <property type="match status" value="1"/>
</dbReference>
<dbReference type="Gene3D" id="3.30.565.10">
    <property type="entry name" value="Histidine kinase-like ATPase, C-terminal domain"/>
    <property type="match status" value="1"/>
</dbReference>
<keyword evidence="6" id="KW-1185">Reference proteome</keyword>
<dbReference type="Gene3D" id="1.10.287.130">
    <property type="match status" value="1"/>
</dbReference>
<dbReference type="Proteomes" id="UP000006793">
    <property type="component" value="Chromosome"/>
</dbReference>
<keyword evidence="5" id="KW-0808">Transferase</keyword>
<keyword evidence="5" id="KW-0418">Kinase</keyword>
<dbReference type="InterPro" id="IPR036890">
    <property type="entry name" value="HATPase_C_sf"/>
</dbReference>
<dbReference type="KEGG" id="tid:Thein_0128"/>
<dbReference type="InterPro" id="IPR004358">
    <property type="entry name" value="Sig_transdc_His_kin-like_C"/>
</dbReference>
<dbReference type="EMBL" id="CP002683">
    <property type="protein sequence ID" value="AEH44013.1"/>
    <property type="molecule type" value="Genomic_DNA"/>
</dbReference>
<gene>
    <name evidence="5" type="ordered locus">Thein_0128</name>
</gene>
<dbReference type="PaxDb" id="667014-Thein_0128"/>
<dbReference type="SUPFAM" id="SSF55874">
    <property type="entry name" value="ATPase domain of HSP90 chaperone/DNA topoisomerase II/histidine kinase"/>
    <property type="match status" value="1"/>
</dbReference>
<dbReference type="PROSITE" id="PS50109">
    <property type="entry name" value="HIS_KIN"/>
    <property type="match status" value="1"/>
</dbReference>
<reference evidence="6" key="1">
    <citation type="submission" date="2011-04" db="EMBL/GenBank/DDBJ databases">
        <title>The complete genome of Thermodesulfatator indicus DSM 15286.</title>
        <authorList>
            <person name="Lucas S."/>
            <person name="Copeland A."/>
            <person name="Lapidus A."/>
            <person name="Bruce D."/>
            <person name="Goodwin L."/>
            <person name="Pitluck S."/>
            <person name="Peters L."/>
            <person name="Kyrpides N."/>
            <person name="Mavromatis K."/>
            <person name="Pagani I."/>
            <person name="Ivanova N."/>
            <person name="Saunders L."/>
            <person name="Detter J.C."/>
            <person name="Tapia R."/>
            <person name="Han C."/>
            <person name="Land M."/>
            <person name="Hauser L."/>
            <person name="Markowitz V."/>
            <person name="Cheng J.-F."/>
            <person name="Hugenholtz P."/>
            <person name="Woyke T."/>
            <person name="Wu D."/>
            <person name="Spring S."/>
            <person name="Schroeder M."/>
            <person name="Brambilla E."/>
            <person name="Klenk H.-P."/>
            <person name="Eisen J.A."/>
        </authorList>
    </citation>
    <scope>NUCLEOTIDE SEQUENCE [LARGE SCALE GENOMIC DNA]</scope>
    <source>
        <strain evidence="6">DSM 15286 / JCM 11887 / CIR29812</strain>
    </source>
</reference>
<evidence type="ECO:0000256" key="3">
    <source>
        <dbReference type="ARBA" id="ARBA00022553"/>
    </source>
</evidence>
<evidence type="ECO:0000313" key="5">
    <source>
        <dbReference type="EMBL" id="AEH44013.1"/>
    </source>
</evidence>
<dbReference type="InterPro" id="IPR003661">
    <property type="entry name" value="HisK_dim/P_dom"/>
</dbReference>
<keyword evidence="3" id="KW-0597">Phosphoprotein</keyword>
<evidence type="ECO:0000256" key="2">
    <source>
        <dbReference type="ARBA" id="ARBA00012438"/>
    </source>
</evidence>
<dbReference type="InterPro" id="IPR003594">
    <property type="entry name" value="HATPase_dom"/>
</dbReference>
<feature type="domain" description="Histidine kinase" evidence="4">
    <location>
        <begin position="131"/>
        <end position="336"/>
    </location>
</feature>
<sequence length="336" mass="38092">MDDEKVLKLLSHIPELFFLLSPEFGILWGNNALRELVGEKEKLICYELIHRRKNPPSNCPALKALETKKTCWAVMQAEALDKEFFVMVSPVIKDDKVQALWHLALENPKDNPFLAEDLRVYYETIGLLATGLSHDIKNMLTAALGELELLEMYAQNNLFLKRKCQKVRTILENITELAEKFCDIGKNNKKPELININQVFHDMKSLLKALVPAEIDFQILLNPYVGEVFINRGRLEQIILNLVLNAIQAISGTGKISLNSFNEGDYVVISVEDNGKGIKKELLQKIFEPYFSTKKKGSGLGLAMIKKWIKEAKGKIKISSVEGEGTRVEVWLPRAL</sequence>
<dbReference type="PANTHER" id="PTHR43065:SF42">
    <property type="entry name" value="TWO-COMPONENT SENSOR PPRA"/>
    <property type="match status" value="1"/>
</dbReference>
<name>F8A8W6_THEID</name>
<dbReference type="HOGENOM" id="CLU_826191_0_0_0"/>
<dbReference type="SMART" id="SM00387">
    <property type="entry name" value="HATPase_c"/>
    <property type="match status" value="1"/>
</dbReference>
<evidence type="ECO:0000256" key="1">
    <source>
        <dbReference type="ARBA" id="ARBA00000085"/>
    </source>
</evidence>
<dbReference type="STRING" id="667014.Thein_0128"/>
<protein>
    <recommendedName>
        <fullName evidence="2">histidine kinase</fullName>
        <ecNumber evidence="2">2.7.13.3</ecNumber>
    </recommendedName>
</protein>
<dbReference type="SUPFAM" id="SSF47384">
    <property type="entry name" value="Homodimeric domain of signal transducing histidine kinase"/>
    <property type="match status" value="1"/>
</dbReference>
<evidence type="ECO:0000313" key="6">
    <source>
        <dbReference type="Proteomes" id="UP000006793"/>
    </source>
</evidence>
<proteinExistence type="predicted"/>
<dbReference type="Pfam" id="PF02518">
    <property type="entry name" value="HATPase_c"/>
    <property type="match status" value="1"/>
</dbReference>
<dbReference type="AlphaFoldDB" id="F8A8W6"/>
<dbReference type="PRINTS" id="PR00344">
    <property type="entry name" value="BCTRLSENSOR"/>
</dbReference>